<reference evidence="5" key="4">
    <citation type="journal article" date="2015" name="G3 (Bethesda)">
        <title>Genome sequences of three phytopathogenic species of the Magnaporthaceae family of fungi.</title>
        <authorList>
            <person name="Okagaki L.H."/>
            <person name="Nunes C.C."/>
            <person name="Sailsbery J."/>
            <person name="Clay B."/>
            <person name="Brown D."/>
            <person name="John T."/>
            <person name="Oh Y."/>
            <person name="Young N."/>
            <person name="Fitzgerald M."/>
            <person name="Haas B.J."/>
            <person name="Zeng Q."/>
            <person name="Young S."/>
            <person name="Adiconis X."/>
            <person name="Fan L."/>
            <person name="Levin J.Z."/>
            <person name="Mitchell T.K."/>
            <person name="Okubara P.A."/>
            <person name="Farman M.L."/>
            <person name="Kohn L.M."/>
            <person name="Birren B."/>
            <person name="Ma L.-J."/>
            <person name="Dean R.A."/>
        </authorList>
    </citation>
    <scope>NUCLEOTIDE SEQUENCE</scope>
    <source>
        <strain evidence="5">ATCC 64411 / 73-15</strain>
    </source>
</reference>
<accession>A0A0C4E0K7</accession>
<gene>
    <name evidence="4" type="ORF">MAPG_05886</name>
</gene>
<dbReference type="OrthoDB" id="3521097at2759"/>
<feature type="compositionally biased region" description="Basic and acidic residues" evidence="2">
    <location>
        <begin position="7"/>
        <end position="20"/>
    </location>
</feature>
<dbReference type="eggNOG" id="ENOG502T0D0">
    <property type="taxonomic scope" value="Eukaryota"/>
</dbReference>
<feature type="region of interest" description="Disordered" evidence="2">
    <location>
        <begin position="1"/>
        <end position="29"/>
    </location>
</feature>
<dbReference type="EnsemblFungi" id="MAPG_05886T0">
    <property type="protein sequence ID" value="MAPG_05886T0"/>
    <property type="gene ID" value="MAPG_05886"/>
</dbReference>
<dbReference type="InterPro" id="IPR013087">
    <property type="entry name" value="Znf_C2H2_type"/>
</dbReference>
<feature type="domain" description="C2H2-type" evidence="3">
    <location>
        <begin position="94"/>
        <end position="122"/>
    </location>
</feature>
<evidence type="ECO:0000259" key="3">
    <source>
        <dbReference type="PROSITE" id="PS50157"/>
    </source>
</evidence>
<evidence type="ECO:0000256" key="1">
    <source>
        <dbReference type="PROSITE-ProRule" id="PRU00042"/>
    </source>
</evidence>
<protein>
    <recommendedName>
        <fullName evidence="3">C2H2-type domain-containing protein</fullName>
    </recommendedName>
</protein>
<feature type="region of interest" description="Disordered" evidence="2">
    <location>
        <begin position="249"/>
        <end position="277"/>
    </location>
</feature>
<dbReference type="EMBL" id="ADBL01001404">
    <property type="status" value="NOT_ANNOTATED_CDS"/>
    <property type="molecule type" value="Genomic_DNA"/>
</dbReference>
<evidence type="ECO:0000313" key="5">
    <source>
        <dbReference type="EnsemblFungi" id="MAPG_05886T0"/>
    </source>
</evidence>
<keyword evidence="1" id="KW-0863">Zinc-finger</keyword>
<dbReference type="AlphaFoldDB" id="A0A0C4E0K7"/>
<organism evidence="5 6">
    <name type="scientific">Magnaporthiopsis poae (strain ATCC 64411 / 73-15)</name>
    <name type="common">Kentucky bluegrass fungus</name>
    <name type="synonym">Magnaporthe poae</name>
    <dbReference type="NCBI Taxonomy" id="644358"/>
    <lineage>
        <taxon>Eukaryota</taxon>
        <taxon>Fungi</taxon>
        <taxon>Dikarya</taxon>
        <taxon>Ascomycota</taxon>
        <taxon>Pezizomycotina</taxon>
        <taxon>Sordariomycetes</taxon>
        <taxon>Sordariomycetidae</taxon>
        <taxon>Magnaporthales</taxon>
        <taxon>Magnaporthaceae</taxon>
        <taxon>Magnaporthiopsis</taxon>
    </lineage>
</organism>
<feature type="compositionally biased region" description="Polar residues" evidence="2">
    <location>
        <begin position="252"/>
        <end position="267"/>
    </location>
</feature>
<dbReference type="GO" id="GO:0008270">
    <property type="term" value="F:zinc ion binding"/>
    <property type="evidence" value="ECO:0007669"/>
    <property type="project" value="UniProtKB-KW"/>
</dbReference>
<reference evidence="6" key="1">
    <citation type="submission" date="2010-05" db="EMBL/GenBank/DDBJ databases">
        <title>The genome sequence of Magnaporthe poae strain ATCC 64411.</title>
        <authorList>
            <person name="Ma L.-J."/>
            <person name="Dead R."/>
            <person name="Young S."/>
            <person name="Zeng Q."/>
            <person name="Koehrsen M."/>
            <person name="Alvarado L."/>
            <person name="Berlin A."/>
            <person name="Chapman S.B."/>
            <person name="Chen Z."/>
            <person name="Freedman E."/>
            <person name="Gellesch M."/>
            <person name="Goldberg J."/>
            <person name="Griggs A."/>
            <person name="Gujja S."/>
            <person name="Heilman E.R."/>
            <person name="Heiman D."/>
            <person name="Hepburn T."/>
            <person name="Howarth C."/>
            <person name="Jen D."/>
            <person name="Larson L."/>
            <person name="Mehta T."/>
            <person name="Neiman D."/>
            <person name="Pearson M."/>
            <person name="Roberts A."/>
            <person name="Saif S."/>
            <person name="Shea T."/>
            <person name="Shenoy N."/>
            <person name="Sisk P."/>
            <person name="Stolte C."/>
            <person name="Sykes S."/>
            <person name="Walk T."/>
            <person name="White J."/>
            <person name="Yandava C."/>
            <person name="Haas B."/>
            <person name="Nusbaum C."/>
            <person name="Birren B."/>
        </authorList>
    </citation>
    <scope>NUCLEOTIDE SEQUENCE [LARGE SCALE GENOMIC DNA]</scope>
    <source>
        <strain evidence="6">ATCC 64411 / 73-15</strain>
    </source>
</reference>
<name>A0A0C4E0K7_MAGP6</name>
<dbReference type="VEuPathDB" id="FungiDB:MAPG_05886"/>
<proteinExistence type="predicted"/>
<evidence type="ECO:0000256" key="2">
    <source>
        <dbReference type="SAM" id="MobiDB-lite"/>
    </source>
</evidence>
<evidence type="ECO:0000313" key="6">
    <source>
        <dbReference type="Proteomes" id="UP000011715"/>
    </source>
</evidence>
<keyword evidence="1" id="KW-0862">Zinc</keyword>
<reference evidence="5" key="5">
    <citation type="submission" date="2015-06" db="UniProtKB">
        <authorList>
            <consortium name="EnsemblFungi"/>
        </authorList>
    </citation>
    <scope>IDENTIFICATION</scope>
    <source>
        <strain evidence="5">ATCC 64411</strain>
    </source>
</reference>
<keyword evidence="1" id="KW-0479">Metal-binding</keyword>
<evidence type="ECO:0000313" key="4">
    <source>
        <dbReference type="EMBL" id="KLU86879.1"/>
    </source>
</evidence>
<reference evidence="4" key="2">
    <citation type="submission" date="2010-05" db="EMBL/GenBank/DDBJ databases">
        <title>The Genome Sequence of Magnaporthe poae strain ATCC 64411.</title>
        <authorList>
            <consortium name="The Broad Institute Genome Sequencing Platform"/>
            <consortium name="Broad Institute Genome Sequencing Center for Infectious Disease"/>
            <person name="Ma L.-J."/>
            <person name="Dead R."/>
            <person name="Young S."/>
            <person name="Zeng Q."/>
            <person name="Koehrsen M."/>
            <person name="Alvarado L."/>
            <person name="Berlin A."/>
            <person name="Chapman S.B."/>
            <person name="Chen Z."/>
            <person name="Freedman E."/>
            <person name="Gellesch M."/>
            <person name="Goldberg J."/>
            <person name="Griggs A."/>
            <person name="Gujja S."/>
            <person name="Heilman E.R."/>
            <person name="Heiman D."/>
            <person name="Hepburn T."/>
            <person name="Howarth C."/>
            <person name="Jen D."/>
            <person name="Larson L."/>
            <person name="Mehta T."/>
            <person name="Neiman D."/>
            <person name="Pearson M."/>
            <person name="Roberts A."/>
            <person name="Saif S."/>
            <person name="Shea T."/>
            <person name="Shenoy N."/>
            <person name="Sisk P."/>
            <person name="Stolte C."/>
            <person name="Sykes S."/>
            <person name="Walk T."/>
            <person name="White J."/>
            <person name="Yandava C."/>
            <person name="Haas B."/>
            <person name="Nusbaum C."/>
            <person name="Birren B."/>
        </authorList>
    </citation>
    <scope>NUCLEOTIDE SEQUENCE</scope>
    <source>
        <strain evidence="4">ATCC 64411</strain>
    </source>
</reference>
<dbReference type="Proteomes" id="UP000011715">
    <property type="component" value="Unassembled WGS sequence"/>
</dbReference>
<dbReference type="PANTHER" id="PTHR38166">
    <property type="entry name" value="C2H2-TYPE DOMAIN-CONTAINING PROTEIN-RELATED"/>
    <property type="match status" value="1"/>
</dbReference>
<keyword evidence="6" id="KW-1185">Reference proteome</keyword>
<reference evidence="4" key="3">
    <citation type="submission" date="2011-03" db="EMBL/GenBank/DDBJ databases">
        <title>Annotation of Magnaporthe poae ATCC 64411.</title>
        <authorList>
            <person name="Ma L.-J."/>
            <person name="Dead R."/>
            <person name="Young S.K."/>
            <person name="Zeng Q."/>
            <person name="Gargeya S."/>
            <person name="Fitzgerald M."/>
            <person name="Haas B."/>
            <person name="Abouelleil A."/>
            <person name="Alvarado L."/>
            <person name="Arachchi H.M."/>
            <person name="Berlin A."/>
            <person name="Brown A."/>
            <person name="Chapman S.B."/>
            <person name="Chen Z."/>
            <person name="Dunbar C."/>
            <person name="Freedman E."/>
            <person name="Gearin G."/>
            <person name="Gellesch M."/>
            <person name="Goldberg J."/>
            <person name="Griggs A."/>
            <person name="Gujja S."/>
            <person name="Heiman D."/>
            <person name="Howarth C."/>
            <person name="Larson L."/>
            <person name="Lui A."/>
            <person name="MacDonald P.J.P."/>
            <person name="Mehta T."/>
            <person name="Montmayeur A."/>
            <person name="Murphy C."/>
            <person name="Neiman D."/>
            <person name="Pearson M."/>
            <person name="Priest M."/>
            <person name="Roberts A."/>
            <person name="Saif S."/>
            <person name="Shea T."/>
            <person name="Shenoy N."/>
            <person name="Sisk P."/>
            <person name="Stolte C."/>
            <person name="Sykes S."/>
            <person name="Yandava C."/>
            <person name="Wortman J."/>
            <person name="Nusbaum C."/>
            <person name="Birren B."/>
        </authorList>
    </citation>
    <scope>NUCLEOTIDE SEQUENCE</scope>
    <source>
        <strain evidence="4">ATCC 64411</strain>
    </source>
</reference>
<dbReference type="PROSITE" id="PS50157">
    <property type="entry name" value="ZINC_FINGER_C2H2_2"/>
    <property type="match status" value="1"/>
</dbReference>
<dbReference type="PANTHER" id="PTHR38166:SF1">
    <property type="entry name" value="C2H2-TYPE DOMAIN-CONTAINING PROTEIN"/>
    <property type="match status" value="1"/>
</dbReference>
<dbReference type="STRING" id="644358.A0A0C4E0K7"/>
<dbReference type="EMBL" id="GL876970">
    <property type="protein sequence ID" value="KLU86879.1"/>
    <property type="molecule type" value="Genomic_DNA"/>
</dbReference>
<sequence length="373" mass="41701">MVASRELVPRSAERTTEDRTSPAPRKQITWVGNDIGVEDDDDVSERGHETRPLRYLACPFYKHDASAHMDCARFRLRRVRDVKQHLHRCHSRHMQCPVCGDEFRDSPLLETHIRKRKCREPPGGFRIQGVTALQGKLLSRRVKRKAGEESQWFGIWDILFPRQARPKSPYLANELDEFVNTVRHMWQRQRRDIVDSVLAKGVARTALIRGAVGNNGDCPYAAAHGHVMELSEHVLNELICRIQLDSRRSTEPAPSTSNTGCKNSAASISVEREPGNRGQDAFQCLEQDLWDSRPWLGEPSDIGEASTMTTCSTSATPQLGLMAVGFPSFAEDTLLTFGNPAGDSYSPDLAFSGPEPYAMAEMTELGSVGSWAL</sequence>